<evidence type="ECO:0000259" key="1">
    <source>
        <dbReference type="Pfam" id="PF13472"/>
    </source>
</evidence>
<gene>
    <name evidence="2" type="ORF">HGA13_32260</name>
</gene>
<dbReference type="InterPro" id="IPR013830">
    <property type="entry name" value="SGNH_hydro"/>
</dbReference>
<protein>
    <submittedName>
        <fullName evidence="2">SGNH/GDSL hydrolase family protein</fullName>
    </submittedName>
</protein>
<accession>A0A846XMZ7</accession>
<reference evidence="2 3" key="1">
    <citation type="submission" date="2020-04" db="EMBL/GenBank/DDBJ databases">
        <title>MicrobeNet Type strains.</title>
        <authorList>
            <person name="Nicholson A.C."/>
        </authorList>
    </citation>
    <scope>NUCLEOTIDE SEQUENCE [LARGE SCALE GENOMIC DNA]</scope>
    <source>
        <strain evidence="2 3">DSM 45078</strain>
    </source>
</reference>
<name>A0A846XMZ7_9NOCA</name>
<dbReference type="AlphaFoldDB" id="A0A846XMZ7"/>
<comment type="caution">
    <text evidence="2">The sequence shown here is derived from an EMBL/GenBank/DDBJ whole genome shotgun (WGS) entry which is preliminary data.</text>
</comment>
<evidence type="ECO:0000313" key="3">
    <source>
        <dbReference type="Proteomes" id="UP000565715"/>
    </source>
</evidence>
<dbReference type="InterPro" id="IPR053140">
    <property type="entry name" value="GDSL_Rv0518-like"/>
</dbReference>
<dbReference type="GO" id="GO:0016787">
    <property type="term" value="F:hydrolase activity"/>
    <property type="evidence" value="ECO:0007669"/>
    <property type="project" value="UniProtKB-KW"/>
</dbReference>
<sequence length="424" mass="44389">MSIRKIRTNLLSALLGVLLTVSGTALYVGASGSSAPHETWLDSWSAAQISAGDVLGPNWSAAGFAGHTIRQTVRPTLAGDSVRITLSNLFGDRPLPIAAATIAHATDGAAVRSGTVRPLSFGGAPGAVIPQGAELTSDATDYPVNARQSLTVTLYLSRPTGPATFHYLANTTTYRAIGDHSADVDGGAFTEFSNSWYYLAGVEVSGIPNRDGVVVFGDSLTDGAGAWPDMDNRYPDALADRLAVAGRPRAVLNAGIGGNRIVSDSAYVGQRAATRFRRDVLDKEGVGTVILLSGINDIGASELHEPWMRPNPEVTAGQLIAEYRQLIRMARAGGLQIIGGTLLPFQGAPYYSERGERVRDAVNTWIRGSGEFDAVVDFERALADPADPDALAARFDSGDQLHPGPAGYSAMADAAVAVLLGAAD</sequence>
<dbReference type="RefSeq" id="WP_068049377.1">
    <property type="nucleotide sequence ID" value="NZ_JAAXOO010000009.1"/>
</dbReference>
<dbReference type="Pfam" id="PF13472">
    <property type="entry name" value="Lipase_GDSL_2"/>
    <property type="match status" value="1"/>
</dbReference>
<feature type="domain" description="SGNH hydrolase-type esterase" evidence="1">
    <location>
        <begin position="215"/>
        <end position="409"/>
    </location>
</feature>
<dbReference type="Proteomes" id="UP000565715">
    <property type="component" value="Unassembled WGS sequence"/>
</dbReference>
<dbReference type="PANTHER" id="PTHR43784">
    <property type="entry name" value="GDSL-LIKE LIPASE/ACYLHYDROLASE, PUTATIVE (AFU_ORTHOLOGUE AFUA_2G00820)-RELATED"/>
    <property type="match status" value="1"/>
</dbReference>
<organism evidence="2 3">
    <name type="scientific">Nocardia speluncae</name>
    <dbReference type="NCBI Taxonomy" id="419477"/>
    <lineage>
        <taxon>Bacteria</taxon>
        <taxon>Bacillati</taxon>
        <taxon>Actinomycetota</taxon>
        <taxon>Actinomycetes</taxon>
        <taxon>Mycobacteriales</taxon>
        <taxon>Nocardiaceae</taxon>
        <taxon>Nocardia</taxon>
    </lineage>
</organism>
<dbReference type="InterPro" id="IPR036514">
    <property type="entry name" value="SGNH_hydro_sf"/>
</dbReference>
<keyword evidence="3" id="KW-1185">Reference proteome</keyword>
<dbReference type="EMBL" id="JAAXOO010000009">
    <property type="protein sequence ID" value="NKY37708.1"/>
    <property type="molecule type" value="Genomic_DNA"/>
</dbReference>
<evidence type="ECO:0000313" key="2">
    <source>
        <dbReference type="EMBL" id="NKY37708.1"/>
    </source>
</evidence>
<dbReference type="PANTHER" id="PTHR43784:SF2">
    <property type="entry name" value="GDSL-LIKE LIPASE_ACYLHYDROLASE, PUTATIVE (AFU_ORTHOLOGUE AFUA_2G00820)-RELATED"/>
    <property type="match status" value="1"/>
</dbReference>
<keyword evidence="2" id="KW-0378">Hydrolase</keyword>
<dbReference type="SUPFAM" id="SSF52266">
    <property type="entry name" value="SGNH hydrolase"/>
    <property type="match status" value="1"/>
</dbReference>
<proteinExistence type="predicted"/>
<dbReference type="CDD" id="cd01830">
    <property type="entry name" value="XynE_like"/>
    <property type="match status" value="1"/>
</dbReference>
<dbReference type="Gene3D" id="3.40.50.1110">
    <property type="entry name" value="SGNH hydrolase"/>
    <property type="match status" value="1"/>
</dbReference>